<proteinExistence type="predicted"/>
<sequence>MSTQRVSMFISHKVASHRRAAERVKTLLESRAERLDVHICEDIPANTLWRQWIADRIAQSQLCLVVLPPATLDLTWIINEIGRFQGACPNGRLLVCTPPSQPVPDPVRENQAIEIAPDVIHTRLLRPLYRDTTLTGLDTPLNPRLPDTELARDAVEIADLLLGRAATRVERFGASLLVDTSELPDITPTSLANAHVQAPNGCADILNWTRHTFLWSALRTRAAEDTGKGTFWV</sequence>
<evidence type="ECO:0000313" key="3">
    <source>
        <dbReference type="Proteomes" id="UP000712673"/>
    </source>
</evidence>
<feature type="domain" description="TIR" evidence="1">
    <location>
        <begin position="9"/>
        <end position="93"/>
    </location>
</feature>
<accession>A0A938B6B9</accession>
<comment type="caution">
    <text evidence="2">The sequence shown here is derived from an EMBL/GenBank/DDBJ whole genome shotgun (WGS) entry which is preliminary data.</text>
</comment>
<dbReference type="Proteomes" id="UP000712673">
    <property type="component" value="Unassembled WGS sequence"/>
</dbReference>
<feature type="non-terminal residue" evidence="2">
    <location>
        <position position="233"/>
    </location>
</feature>
<dbReference type="Pfam" id="PF13676">
    <property type="entry name" value="TIR_2"/>
    <property type="match status" value="1"/>
</dbReference>
<dbReference type="InterPro" id="IPR035897">
    <property type="entry name" value="Toll_tir_struct_dom_sf"/>
</dbReference>
<organism evidence="2 3">
    <name type="scientific">Tectimicrobiota bacterium</name>
    <dbReference type="NCBI Taxonomy" id="2528274"/>
    <lineage>
        <taxon>Bacteria</taxon>
        <taxon>Pseudomonadati</taxon>
        <taxon>Nitrospinota/Tectimicrobiota group</taxon>
        <taxon>Candidatus Tectimicrobiota</taxon>
    </lineage>
</organism>
<gene>
    <name evidence="2" type="ORF">FJZ47_22495</name>
</gene>
<protein>
    <submittedName>
        <fullName evidence="2">TIR domain-containing protein</fullName>
    </submittedName>
</protein>
<evidence type="ECO:0000313" key="2">
    <source>
        <dbReference type="EMBL" id="MBM3226543.1"/>
    </source>
</evidence>
<reference evidence="2" key="1">
    <citation type="submission" date="2019-03" db="EMBL/GenBank/DDBJ databases">
        <title>Lake Tanganyika Metagenome-Assembled Genomes (MAGs).</title>
        <authorList>
            <person name="Tran P."/>
        </authorList>
    </citation>
    <scope>NUCLEOTIDE SEQUENCE</scope>
    <source>
        <strain evidence="2">K_DeepCast_65m_m2_066</strain>
    </source>
</reference>
<dbReference type="EMBL" id="VGLS01000949">
    <property type="protein sequence ID" value="MBM3226543.1"/>
    <property type="molecule type" value="Genomic_DNA"/>
</dbReference>
<dbReference type="SUPFAM" id="SSF52200">
    <property type="entry name" value="Toll/Interleukin receptor TIR domain"/>
    <property type="match status" value="1"/>
</dbReference>
<dbReference type="Gene3D" id="3.40.50.10140">
    <property type="entry name" value="Toll/interleukin-1 receptor homology (TIR) domain"/>
    <property type="match status" value="1"/>
</dbReference>
<dbReference type="InterPro" id="IPR000157">
    <property type="entry name" value="TIR_dom"/>
</dbReference>
<dbReference type="AlphaFoldDB" id="A0A938B6B9"/>
<dbReference type="GO" id="GO:0007165">
    <property type="term" value="P:signal transduction"/>
    <property type="evidence" value="ECO:0007669"/>
    <property type="project" value="InterPro"/>
</dbReference>
<name>A0A938B6B9_UNCTE</name>
<evidence type="ECO:0000259" key="1">
    <source>
        <dbReference type="Pfam" id="PF13676"/>
    </source>
</evidence>